<evidence type="ECO:0000313" key="2">
    <source>
        <dbReference type="Proteomes" id="UP000632377"/>
    </source>
</evidence>
<proteinExistence type="predicted"/>
<dbReference type="Proteomes" id="UP000632377">
    <property type="component" value="Unassembled WGS sequence"/>
</dbReference>
<evidence type="ECO:0000313" key="1">
    <source>
        <dbReference type="EMBL" id="MBL4934741.1"/>
    </source>
</evidence>
<accession>A0ABS1T5W5</accession>
<protein>
    <recommendedName>
        <fullName evidence="3">DUF3990 domain-containing protein</fullName>
    </recommendedName>
</protein>
<dbReference type="RefSeq" id="WP_202747362.1">
    <property type="nucleotide sequence ID" value="NZ_JAESWC010000001.1"/>
</dbReference>
<comment type="caution">
    <text evidence="1">The sequence shown here is derived from an EMBL/GenBank/DDBJ whole genome shotgun (WGS) entry which is preliminary data.</text>
</comment>
<name>A0ABS1T5W5_9CLOT</name>
<sequence>MIYLLHGYIDVFNHEIRNDNSKKLKLVTKTNDIVFEQNGTYNYNSKVFVDKIIEKVVTDYNSQNSGYDKIQLRKSFLKFSPKNKPHNGGFYNEHSLIFRVHAMDDTAHITFEEFNIIAVFKNELTCVRRDYILNKKASFEENQVRLITLPQHCTQLSINKCKNYRIFKENILSAIYNDISCLMIDELKKINLSKWNISLKETNLDIEKIITDNFKILIA</sequence>
<keyword evidence="2" id="KW-1185">Reference proteome</keyword>
<evidence type="ECO:0008006" key="3">
    <source>
        <dbReference type="Google" id="ProtNLM"/>
    </source>
</evidence>
<gene>
    <name evidence="1" type="ORF">JK636_03095</name>
</gene>
<dbReference type="EMBL" id="JAESWC010000001">
    <property type="protein sequence ID" value="MBL4934741.1"/>
    <property type="molecule type" value="Genomic_DNA"/>
</dbReference>
<organism evidence="1 2">
    <name type="scientific">Clostridium rhizosphaerae</name>
    <dbReference type="NCBI Taxonomy" id="2803861"/>
    <lineage>
        <taxon>Bacteria</taxon>
        <taxon>Bacillati</taxon>
        <taxon>Bacillota</taxon>
        <taxon>Clostridia</taxon>
        <taxon>Eubacteriales</taxon>
        <taxon>Clostridiaceae</taxon>
        <taxon>Clostridium</taxon>
    </lineage>
</organism>
<reference evidence="1 2" key="1">
    <citation type="submission" date="2021-01" db="EMBL/GenBank/DDBJ databases">
        <title>Genome public.</title>
        <authorList>
            <person name="Liu C."/>
            <person name="Sun Q."/>
        </authorList>
    </citation>
    <scope>NUCLEOTIDE SEQUENCE [LARGE SCALE GENOMIC DNA]</scope>
    <source>
        <strain evidence="1 2">YIM B02515</strain>
    </source>
</reference>